<evidence type="ECO:0000313" key="2">
    <source>
        <dbReference type="Proteomes" id="UP000601435"/>
    </source>
</evidence>
<dbReference type="OrthoDB" id="10317905at2759"/>
<dbReference type="EMBL" id="CAJNJA010006761">
    <property type="protein sequence ID" value="CAE7215132.1"/>
    <property type="molecule type" value="Genomic_DNA"/>
</dbReference>
<reference evidence="1" key="1">
    <citation type="submission" date="2021-02" db="EMBL/GenBank/DDBJ databases">
        <authorList>
            <person name="Dougan E. K."/>
            <person name="Rhodes N."/>
            <person name="Thang M."/>
            <person name="Chan C."/>
        </authorList>
    </citation>
    <scope>NUCLEOTIDE SEQUENCE</scope>
</reference>
<dbReference type="AlphaFoldDB" id="A0A812JW66"/>
<sequence length="70" mass="7452">MANPTQQPFPMLKGRGSASELTLGANKDLILAIVDNVAARHVAKITWALLLGATEHSEYCRVNAATAFAD</sequence>
<evidence type="ECO:0000313" key="1">
    <source>
        <dbReference type="EMBL" id="CAE7215132.1"/>
    </source>
</evidence>
<protein>
    <submittedName>
        <fullName evidence="1">Uncharacterized protein</fullName>
    </submittedName>
</protein>
<organism evidence="1 2">
    <name type="scientific">Symbiodinium necroappetens</name>
    <dbReference type="NCBI Taxonomy" id="1628268"/>
    <lineage>
        <taxon>Eukaryota</taxon>
        <taxon>Sar</taxon>
        <taxon>Alveolata</taxon>
        <taxon>Dinophyceae</taxon>
        <taxon>Suessiales</taxon>
        <taxon>Symbiodiniaceae</taxon>
        <taxon>Symbiodinium</taxon>
    </lineage>
</organism>
<name>A0A812JW66_9DINO</name>
<proteinExistence type="predicted"/>
<dbReference type="Proteomes" id="UP000601435">
    <property type="component" value="Unassembled WGS sequence"/>
</dbReference>
<comment type="caution">
    <text evidence="1">The sequence shown here is derived from an EMBL/GenBank/DDBJ whole genome shotgun (WGS) entry which is preliminary data.</text>
</comment>
<gene>
    <name evidence="1" type="ORF">SNEC2469_LOCUS2425</name>
</gene>
<accession>A0A812JW66</accession>
<keyword evidence="2" id="KW-1185">Reference proteome</keyword>